<feature type="compositionally biased region" description="Basic and acidic residues" evidence="1">
    <location>
        <begin position="1039"/>
        <end position="1049"/>
    </location>
</feature>
<feature type="compositionally biased region" description="Basic and acidic residues" evidence="1">
    <location>
        <begin position="909"/>
        <end position="928"/>
    </location>
</feature>
<dbReference type="SUPFAM" id="SSF54001">
    <property type="entry name" value="Cysteine proteinases"/>
    <property type="match status" value="1"/>
</dbReference>
<feature type="compositionally biased region" description="Basic and acidic residues" evidence="1">
    <location>
        <begin position="1306"/>
        <end position="1316"/>
    </location>
</feature>
<evidence type="ECO:0000256" key="1">
    <source>
        <dbReference type="SAM" id="MobiDB-lite"/>
    </source>
</evidence>
<dbReference type="InterPro" id="IPR028889">
    <property type="entry name" value="USP"/>
</dbReference>
<feature type="compositionally biased region" description="Basic and acidic residues" evidence="1">
    <location>
        <begin position="1275"/>
        <end position="1297"/>
    </location>
</feature>
<proteinExistence type="predicted"/>
<evidence type="ECO:0000313" key="4">
    <source>
        <dbReference type="Proteomes" id="UP000186817"/>
    </source>
</evidence>
<protein>
    <recommendedName>
        <fullName evidence="2">USP domain-containing protein</fullName>
    </recommendedName>
</protein>
<dbReference type="Gene3D" id="3.90.70.10">
    <property type="entry name" value="Cysteine proteinases"/>
    <property type="match status" value="1"/>
</dbReference>
<keyword evidence="4" id="KW-1185">Reference proteome</keyword>
<dbReference type="InterPro" id="IPR038765">
    <property type="entry name" value="Papain-like_cys_pep_sf"/>
</dbReference>
<dbReference type="OMA" id="FDASWAR"/>
<dbReference type="CDD" id="cd02257">
    <property type="entry name" value="Peptidase_C19"/>
    <property type="match status" value="1"/>
</dbReference>
<dbReference type="EMBL" id="LSRX01000120">
    <property type="protein sequence ID" value="OLQ08323.1"/>
    <property type="molecule type" value="Genomic_DNA"/>
</dbReference>
<comment type="caution">
    <text evidence="3">The sequence shown here is derived from an EMBL/GenBank/DDBJ whole genome shotgun (WGS) entry which is preliminary data.</text>
</comment>
<feature type="compositionally biased region" description="Basic and acidic residues" evidence="1">
    <location>
        <begin position="1335"/>
        <end position="1351"/>
    </location>
</feature>
<dbReference type="Proteomes" id="UP000186817">
    <property type="component" value="Unassembled WGS sequence"/>
</dbReference>
<gene>
    <name evidence="3" type="ORF">AK812_SmicGene8174</name>
</gene>
<name>A0A1Q9ELI8_SYMMI</name>
<sequence length="1644" mass="182744">MWLPLQVSRFDARGRKILDPVQVSPAVYLPRFVDSSLQTTSTRYLITAVIFHLGDSPQRGHYRTAFYKDGRIVGMTDDNVQPVPASEIFMSSTAKQLPQKLAELFETWHRSDFLPGSPEMMPASVIETAKEVLLNPHLLGSEDPNLADPELAKLQAAIDVAWQKHCRSEETLPEAERDVVVWASSELLHDLRQVLHVGSTIPNTDVLRELARVRADWRTRSVARAHFARDEAAATALQSIEMAASSVIMRKIYSTGHPTESQGVKVTASAEENQANLLQRLEKLSVNSKQKGIEMKLRTAGDELLAELSRLFETRRGVPISEAAEIAARWRQRHAAVHPPRLEAMWSEAEGIIAQAASSRSSDFAKIRAAIEEAWQRNSAKRMEAYGGDDLLNDLQKLFDDSWRHPEADLRPDIARICESWKRKQMEAKNLSLASDGANVLEQLSASLQHVVSQKGSSGLDGAVLGTGDFARMRPAIEEAWRQQLEREDNTRQSATLPPVQPSVAQAYGGDFLFNDVLNLFNAGWEYHLDSESKIELAQVCETWKARQLEAQGLSAGSDVAVVLQKLSQSLQGVVQRHGLLDAKGFAELRPEIEDVWQRQLRSAAVSRPRSLEPSGFAVEEVYGGADLLDALERLLADGPGASNLRPELSSLCEQWQSRQREALSAGVEQLAKSAVSAISAPATSDFGLFRAEIERLWSRELQVQTVQAYGGDALLQDMERLFSDGTWTEAEVAKACDTWKARQQDAHRVTLKKLADSVEVVVDKNLSDLGESDQLDFKRLRPQIEEAWRSAERGGRQDKVNSKLEKRAKAQVLKDGDGLLQDLQGMFDVAWSRCYGEDLRPEFESRCSKWAHRTLRERGLGEDSELARTLQGFVDAARQVLVTQGAGMPADMAFHEKMQSEIKDLWKRQVHGEQPRSRPGVKLDRHSRSQAVADGEQLLRELEDLFKGSWARPGANLLSDVSQSCADWKARQLAARGVGEDSELAAWLQKLLDSLQGVLQPEGEASGSDFIRLRPQIQGAWRQHLAEANGQDSSTSPEKARHREDRNRSRSRPRSSPDLAKADRAREELLQKLEGILQNTDSDERKMLEVQRLLQHWQRYQASENVDTITAELLRSLADAAESAAKSSLKEVVPAIQDTWQRCSAQLSKVAAPPSSISGKAWHSWCPNDRAEVGRRGEELLSNIKRLLKTKGDFNEELDLLLDSWQNADGEPSMVLQDMADAARNVSVLLVNSGNCDYSLVEERVHAAWRATLEQASTSTRPAKSRASSRRRRLMDSDAEDRHSEVSSHPPDEKPTQRSRSRPGQRTDGRSERPGGKARSTSRHAKPPSADMDILDRLEVDALRPSRSMEGKQFTPYSGDALSRGPSLGASSHHELDAVSRDHSIGSHGYSGDLETRRSCSPQRPVDVKKYRKRAPLSMAGAITVKETRAVLGGLGRGRRCAVLFEARRLVPSEGQTEGQSGLEDHKGNLKSFAWMTEVEAHKKKVKLMAEGSEEVSGLVMPPVGFNEEDLVAYLASHNIDTESFGTGCAKSLKELSRELTSGQSSLLIDSSGKVVRVVDQVHLVVVSPSDKVLVQVAYVTPDGAKHSLNRLPGTKGRPDESQFVTARHLLQKQIHIDPNQVRLDPGKAVIWEEWCCHVPEHR</sequence>
<feature type="domain" description="USP" evidence="2">
    <location>
        <begin position="1"/>
        <end position="101"/>
    </location>
</feature>
<evidence type="ECO:0000313" key="3">
    <source>
        <dbReference type="EMBL" id="OLQ08323.1"/>
    </source>
</evidence>
<evidence type="ECO:0000259" key="2">
    <source>
        <dbReference type="PROSITE" id="PS50235"/>
    </source>
</evidence>
<feature type="compositionally biased region" description="Basic residues" evidence="1">
    <location>
        <begin position="1264"/>
        <end position="1274"/>
    </location>
</feature>
<reference evidence="3 4" key="1">
    <citation type="submission" date="2016-02" db="EMBL/GenBank/DDBJ databases">
        <title>Genome analysis of coral dinoflagellate symbionts highlights evolutionary adaptations to a symbiotic lifestyle.</title>
        <authorList>
            <person name="Aranda M."/>
            <person name="Li Y."/>
            <person name="Liew Y.J."/>
            <person name="Baumgarten S."/>
            <person name="Simakov O."/>
            <person name="Wilson M."/>
            <person name="Piel J."/>
            <person name="Ashoor H."/>
            <person name="Bougouffa S."/>
            <person name="Bajic V.B."/>
            <person name="Ryu T."/>
            <person name="Ravasi T."/>
            <person name="Bayer T."/>
            <person name="Micklem G."/>
            <person name="Kim H."/>
            <person name="Bhak J."/>
            <person name="Lajeunesse T.C."/>
            <person name="Voolstra C.R."/>
        </authorList>
    </citation>
    <scope>NUCLEOTIDE SEQUENCE [LARGE SCALE GENOMIC DNA]</scope>
    <source>
        <strain evidence="3 4">CCMP2467</strain>
    </source>
</reference>
<dbReference type="OrthoDB" id="267284at2759"/>
<feature type="compositionally biased region" description="Basic and acidic residues" evidence="1">
    <location>
        <begin position="1373"/>
        <end position="1386"/>
    </location>
</feature>
<organism evidence="3 4">
    <name type="scientific">Symbiodinium microadriaticum</name>
    <name type="common">Dinoflagellate</name>
    <name type="synonym">Zooxanthella microadriatica</name>
    <dbReference type="NCBI Taxonomy" id="2951"/>
    <lineage>
        <taxon>Eukaryota</taxon>
        <taxon>Sar</taxon>
        <taxon>Alveolata</taxon>
        <taxon>Dinophyceae</taxon>
        <taxon>Suessiales</taxon>
        <taxon>Symbiodiniaceae</taxon>
        <taxon>Symbiodinium</taxon>
    </lineage>
</organism>
<feature type="region of interest" description="Disordered" evidence="1">
    <location>
        <begin position="1256"/>
        <end position="1408"/>
    </location>
</feature>
<accession>A0A1Q9ELI8</accession>
<dbReference type="PROSITE" id="PS50235">
    <property type="entry name" value="USP_3"/>
    <property type="match status" value="1"/>
</dbReference>
<feature type="region of interest" description="Disordered" evidence="1">
    <location>
        <begin position="1026"/>
        <end position="1064"/>
    </location>
</feature>
<feature type="region of interest" description="Disordered" evidence="1">
    <location>
        <begin position="909"/>
        <end position="930"/>
    </location>
</feature>